<gene>
    <name evidence="8" type="ORF">NTA49_08295</name>
</gene>
<evidence type="ECO:0000313" key="8">
    <source>
        <dbReference type="EMBL" id="MCR8826535.1"/>
    </source>
</evidence>
<evidence type="ECO:0000256" key="6">
    <source>
        <dbReference type="ARBA" id="ARBA00023211"/>
    </source>
</evidence>
<evidence type="ECO:0000256" key="3">
    <source>
        <dbReference type="ARBA" id="ARBA00022723"/>
    </source>
</evidence>
<proteinExistence type="predicted"/>
<dbReference type="Gene3D" id="3.40.718.10">
    <property type="entry name" value="Isopropylmalate Dehydrogenase"/>
    <property type="match status" value="1"/>
</dbReference>
<dbReference type="Pfam" id="PF00180">
    <property type="entry name" value="Iso_dh"/>
    <property type="match status" value="1"/>
</dbReference>
<dbReference type="InterPro" id="IPR024084">
    <property type="entry name" value="IsoPropMal-DH-like_dom"/>
</dbReference>
<dbReference type="SUPFAM" id="SSF53659">
    <property type="entry name" value="Isocitrate/Isopropylmalate dehydrogenase-like"/>
    <property type="match status" value="1"/>
</dbReference>
<comment type="caution">
    <text evidence="8">The sequence shown here is derived from an EMBL/GenBank/DDBJ whole genome shotgun (WGS) entry which is preliminary data.</text>
</comment>
<dbReference type="PROSITE" id="PS00470">
    <property type="entry name" value="IDH_IMDH"/>
    <property type="match status" value="1"/>
</dbReference>
<name>A0ABT1Z067_9RHOB</name>
<keyword evidence="9" id="KW-1185">Reference proteome</keyword>
<keyword evidence="4" id="KW-0560">Oxidoreductase</keyword>
<evidence type="ECO:0000259" key="7">
    <source>
        <dbReference type="SMART" id="SM01329"/>
    </source>
</evidence>
<comment type="cofactor">
    <cofactor evidence="2">
        <name>Mg(2+)</name>
        <dbReference type="ChEBI" id="CHEBI:18420"/>
    </cofactor>
</comment>
<keyword evidence="3" id="KW-0479">Metal-binding</keyword>
<feature type="domain" description="Isopropylmalate dehydrogenase-like" evidence="7">
    <location>
        <begin position="4"/>
        <end position="358"/>
    </location>
</feature>
<evidence type="ECO:0000256" key="5">
    <source>
        <dbReference type="ARBA" id="ARBA00023027"/>
    </source>
</evidence>
<evidence type="ECO:0000256" key="2">
    <source>
        <dbReference type="ARBA" id="ARBA00001946"/>
    </source>
</evidence>
<dbReference type="SMART" id="SM01329">
    <property type="entry name" value="Iso_dh"/>
    <property type="match status" value="1"/>
</dbReference>
<organism evidence="8 9">
    <name type="scientific">Pseudosulfitobacter koreensis</name>
    <dbReference type="NCBI Taxonomy" id="2968472"/>
    <lineage>
        <taxon>Bacteria</taxon>
        <taxon>Pseudomonadati</taxon>
        <taxon>Pseudomonadota</taxon>
        <taxon>Alphaproteobacteria</taxon>
        <taxon>Rhodobacterales</taxon>
        <taxon>Roseobacteraceae</taxon>
        <taxon>Pseudosulfitobacter</taxon>
    </lineage>
</organism>
<dbReference type="PANTHER" id="PTHR43275">
    <property type="entry name" value="D-MALATE DEHYDROGENASE [DECARBOXYLATING]"/>
    <property type="match status" value="1"/>
</dbReference>
<dbReference type="PANTHER" id="PTHR43275:SF1">
    <property type="entry name" value="D-MALATE DEHYDROGENASE [DECARBOXYLATING]"/>
    <property type="match status" value="1"/>
</dbReference>
<comment type="cofactor">
    <cofactor evidence="1">
        <name>Mn(2+)</name>
        <dbReference type="ChEBI" id="CHEBI:29035"/>
    </cofactor>
</comment>
<dbReference type="InterPro" id="IPR050501">
    <property type="entry name" value="ICDH/IPMDH"/>
</dbReference>
<dbReference type="RefSeq" id="WP_258294242.1">
    <property type="nucleotide sequence ID" value="NZ_JANKJG010000005.1"/>
</dbReference>
<sequence length="372" mass="40148">MNKKILVLPGDGIGVEVCDAALPVFDLLDLPVDLAFGDIGWECWKTGGDPVPQRTWDQIAQSDAVLLGAITSKPKAAAEAELPPHLQGQQHKFVSPVIQLRQKLGLYANVRPASNIKGEGVPFRLAVIRENTEGLYAGYDYRGIPAPLRELVSHPNLDVYGPDEASCTLRLQTRFGLERLFRFAFEHAVAQGFDKVTFADKPNVMRESGAFAKEILEQISADYPGVTHEIHNVDAIALWLVRRPESFGVIVAENMFGDILSDLAGGVMGGLGLAPSGNYGDHGAYFEPVHGSAPKMAGLGRGSPAAMFLSIAMTLEYLGFQAEADLITTSLTDCVRQPGARTYDLGGTATTLEFAARILNQIETRSARLATV</sequence>
<evidence type="ECO:0000256" key="4">
    <source>
        <dbReference type="ARBA" id="ARBA00023002"/>
    </source>
</evidence>
<dbReference type="InterPro" id="IPR019818">
    <property type="entry name" value="IsoCit/isopropylmalate_DH_CS"/>
</dbReference>
<accession>A0ABT1Z067</accession>
<keyword evidence="6" id="KW-0464">Manganese</keyword>
<evidence type="ECO:0000313" key="9">
    <source>
        <dbReference type="Proteomes" id="UP001165396"/>
    </source>
</evidence>
<protein>
    <submittedName>
        <fullName evidence="8">Isocitrate/isopropylmalate family dehydrogenase</fullName>
    </submittedName>
</protein>
<reference evidence="8" key="1">
    <citation type="submission" date="2022-07" db="EMBL/GenBank/DDBJ databases">
        <title>Pseudosulfitobacter sp. strain AP-MA-4, whole genome sequence.</title>
        <authorList>
            <person name="Jiang Y."/>
        </authorList>
    </citation>
    <scope>NUCLEOTIDE SEQUENCE</scope>
    <source>
        <strain evidence="8">AP-MA-4</strain>
    </source>
</reference>
<dbReference type="Proteomes" id="UP001165396">
    <property type="component" value="Unassembled WGS sequence"/>
</dbReference>
<evidence type="ECO:0000256" key="1">
    <source>
        <dbReference type="ARBA" id="ARBA00001936"/>
    </source>
</evidence>
<keyword evidence="5" id="KW-0520">NAD</keyword>
<dbReference type="EMBL" id="JANKJG010000005">
    <property type="protein sequence ID" value="MCR8826535.1"/>
    <property type="molecule type" value="Genomic_DNA"/>
</dbReference>